<organism evidence="1 2">
    <name type="scientific">Sulfurimonas sediminis</name>
    <dbReference type="NCBI Taxonomy" id="2590020"/>
    <lineage>
        <taxon>Bacteria</taxon>
        <taxon>Pseudomonadati</taxon>
        <taxon>Campylobacterota</taxon>
        <taxon>Epsilonproteobacteria</taxon>
        <taxon>Campylobacterales</taxon>
        <taxon>Sulfurimonadaceae</taxon>
        <taxon>Sulfurimonas</taxon>
    </lineage>
</organism>
<protein>
    <submittedName>
        <fullName evidence="1">Uncharacterized protein</fullName>
    </submittedName>
</protein>
<accession>A0A7M1B1P3</accession>
<dbReference type="KEGG" id="ssei:FJR45_06175"/>
<sequence>MSEQAKILEEMQQLVMQILKTGTATVEEGDRLDELEEQMLKQKCYRPTDAQNSENQGEEIAELFFNNDTTGAINKMIEYDITPEDFFGFAAYHFEDDPRVGMFTKSFIDNVNTTYKSRS</sequence>
<dbReference type="Proteomes" id="UP000593719">
    <property type="component" value="Chromosome"/>
</dbReference>
<keyword evidence="2" id="KW-1185">Reference proteome</keyword>
<name>A0A7M1B1P3_9BACT</name>
<dbReference type="EMBL" id="CP041235">
    <property type="protein sequence ID" value="QOP43560.1"/>
    <property type="molecule type" value="Genomic_DNA"/>
</dbReference>
<evidence type="ECO:0000313" key="2">
    <source>
        <dbReference type="Proteomes" id="UP000593719"/>
    </source>
</evidence>
<reference evidence="1 2" key="1">
    <citation type="submission" date="2019-06" db="EMBL/GenBank/DDBJ databases">
        <title>Sulfurimonas gotlandica sp. nov., a chemoautotrophic and psychrotolerant epsilonproteobacterium isolated from a pelagic redoxcline, and an emended description of the genus Sulfurimonas.</title>
        <authorList>
            <person name="Wang S."/>
            <person name="Jiang L."/>
            <person name="Shao Z."/>
        </authorList>
    </citation>
    <scope>NUCLEOTIDE SEQUENCE [LARGE SCALE GENOMIC DNA]</scope>
    <source>
        <strain evidence="1 2">S2-6</strain>
    </source>
</reference>
<proteinExistence type="predicted"/>
<gene>
    <name evidence="1" type="ORF">FJR45_06175</name>
</gene>
<dbReference type="AlphaFoldDB" id="A0A7M1B1P3"/>
<evidence type="ECO:0000313" key="1">
    <source>
        <dbReference type="EMBL" id="QOP43560.1"/>
    </source>
</evidence>
<dbReference type="RefSeq" id="WP_193151840.1">
    <property type="nucleotide sequence ID" value="NZ_CP041235.1"/>
</dbReference>